<dbReference type="Proteomes" id="UP000821837">
    <property type="component" value="Chromosome 1"/>
</dbReference>
<dbReference type="EMBL" id="JABSTV010001245">
    <property type="protein sequence ID" value="KAH7982150.1"/>
    <property type="molecule type" value="Genomic_DNA"/>
</dbReference>
<protein>
    <submittedName>
        <fullName evidence="1">Uncharacterized protein</fullName>
    </submittedName>
</protein>
<proteinExistence type="predicted"/>
<gene>
    <name evidence="1" type="ORF">HPB52_003310</name>
</gene>
<organism evidence="1 2">
    <name type="scientific">Rhipicephalus sanguineus</name>
    <name type="common">Brown dog tick</name>
    <name type="synonym">Ixodes sanguineus</name>
    <dbReference type="NCBI Taxonomy" id="34632"/>
    <lineage>
        <taxon>Eukaryota</taxon>
        <taxon>Metazoa</taxon>
        <taxon>Ecdysozoa</taxon>
        <taxon>Arthropoda</taxon>
        <taxon>Chelicerata</taxon>
        <taxon>Arachnida</taxon>
        <taxon>Acari</taxon>
        <taxon>Parasitiformes</taxon>
        <taxon>Ixodida</taxon>
        <taxon>Ixodoidea</taxon>
        <taxon>Ixodidae</taxon>
        <taxon>Rhipicephalinae</taxon>
        <taxon>Rhipicephalus</taxon>
        <taxon>Rhipicephalus</taxon>
    </lineage>
</organism>
<evidence type="ECO:0000313" key="2">
    <source>
        <dbReference type="Proteomes" id="UP000821837"/>
    </source>
</evidence>
<sequence length="138" mass="15121">MHPVPFKAARLPVESSVAKLVIFRKAGKQIKRGNCVRAQALCVACTSFCYGNTAVAARVGAHCLRYLRRIMPFSEILEAARAGLSHMLWACPEAPMRGEFPDGRGWNAALLSSDSQLQARLIRQAEDAARAHEIMADV</sequence>
<accession>A0A9D4QHI3</accession>
<reference evidence="1" key="1">
    <citation type="journal article" date="2020" name="Cell">
        <title>Large-Scale Comparative Analyses of Tick Genomes Elucidate Their Genetic Diversity and Vector Capacities.</title>
        <authorList>
            <consortium name="Tick Genome and Microbiome Consortium (TIGMIC)"/>
            <person name="Jia N."/>
            <person name="Wang J."/>
            <person name="Shi W."/>
            <person name="Du L."/>
            <person name="Sun Y."/>
            <person name="Zhan W."/>
            <person name="Jiang J.F."/>
            <person name="Wang Q."/>
            <person name="Zhang B."/>
            <person name="Ji P."/>
            <person name="Bell-Sakyi L."/>
            <person name="Cui X.M."/>
            <person name="Yuan T.T."/>
            <person name="Jiang B.G."/>
            <person name="Yang W.F."/>
            <person name="Lam T.T."/>
            <person name="Chang Q.C."/>
            <person name="Ding S.J."/>
            <person name="Wang X.J."/>
            <person name="Zhu J.G."/>
            <person name="Ruan X.D."/>
            <person name="Zhao L."/>
            <person name="Wei J.T."/>
            <person name="Ye R.Z."/>
            <person name="Que T.C."/>
            <person name="Du C.H."/>
            <person name="Zhou Y.H."/>
            <person name="Cheng J.X."/>
            <person name="Dai P.F."/>
            <person name="Guo W.B."/>
            <person name="Han X.H."/>
            <person name="Huang E.J."/>
            <person name="Li L.F."/>
            <person name="Wei W."/>
            <person name="Gao Y.C."/>
            <person name="Liu J.Z."/>
            <person name="Shao H.Z."/>
            <person name="Wang X."/>
            <person name="Wang C.C."/>
            <person name="Yang T.C."/>
            <person name="Huo Q.B."/>
            <person name="Li W."/>
            <person name="Chen H.Y."/>
            <person name="Chen S.E."/>
            <person name="Zhou L.G."/>
            <person name="Ni X.B."/>
            <person name="Tian J.H."/>
            <person name="Sheng Y."/>
            <person name="Liu T."/>
            <person name="Pan Y.S."/>
            <person name="Xia L.Y."/>
            <person name="Li J."/>
            <person name="Zhao F."/>
            <person name="Cao W.C."/>
        </authorList>
    </citation>
    <scope>NUCLEOTIDE SEQUENCE</scope>
    <source>
        <strain evidence="1">Rsan-2018</strain>
    </source>
</reference>
<dbReference type="AlphaFoldDB" id="A0A9D4QHI3"/>
<name>A0A9D4QHI3_RHISA</name>
<reference evidence="1" key="2">
    <citation type="submission" date="2021-09" db="EMBL/GenBank/DDBJ databases">
        <authorList>
            <person name="Jia N."/>
            <person name="Wang J."/>
            <person name="Shi W."/>
            <person name="Du L."/>
            <person name="Sun Y."/>
            <person name="Zhan W."/>
            <person name="Jiang J."/>
            <person name="Wang Q."/>
            <person name="Zhang B."/>
            <person name="Ji P."/>
            <person name="Sakyi L.B."/>
            <person name="Cui X."/>
            <person name="Yuan T."/>
            <person name="Jiang B."/>
            <person name="Yang W."/>
            <person name="Lam T.T.-Y."/>
            <person name="Chang Q."/>
            <person name="Ding S."/>
            <person name="Wang X."/>
            <person name="Zhu J."/>
            <person name="Ruan X."/>
            <person name="Zhao L."/>
            <person name="Wei J."/>
            <person name="Que T."/>
            <person name="Du C."/>
            <person name="Cheng J."/>
            <person name="Dai P."/>
            <person name="Han X."/>
            <person name="Huang E."/>
            <person name="Gao Y."/>
            <person name="Liu J."/>
            <person name="Shao H."/>
            <person name="Ye R."/>
            <person name="Li L."/>
            <person name="Wei W."/>
            <person name="Wang X."/>
            <person name="Wang C."/>
            <person name="Huo Q."/>
            <person name="Li W."/>
            <person name="Guo W."/>
            <person name="Chen H."/>
            <person name="Chen S."/>
            <person name="Zhou L."/>
            <person name="Zhou L."/>
            <person name="Ni X."/>
            <person name="Tian J."/>
            <person name="Zhou Y."/>
            <person name="Sheng Y."/>
            <person name="Liu T."/>
            <person name="Pan Y."/>
            <person name="Xia L."/>
            <person name="Li J."/>
            <person name="Zhao F."/>
            <person name="Cao W."/>
        </authorList>
    </citation>
    <scope>NUCLEOTIDE SEQUENCE</scope>
    <source>
        <strain evidence="1">Rsan-2018</strain>
        <tissue evidence="1">Larvae</tissue>
    </source>
</reference>
<keyword evidence="2" id="KW-1185">Reference proteome</keyword>
<evidence type="ECO:0000313" key="1">
    <source>
        <dbReference type="EMBL" id="KAH7982150.1"/>
    </source>
</evidence>
<comment type="caution">
    <text evidence="1">The sequence shown here is derived from an EMBL/GenBank/DDBJ whole genome shotgun (WGS) entry which is preliminary data.</text>
</comment>